<dbReference type="GO" id="GO:0016324">
    <property type="term" value="C:apical plasma membrane"/>
    <property type="evidence" value="ECO:0007669"/>
    <property type="project" value="UniProtKB-SubCell"/>
</dbReference>
<evidence type="ECO:0000256" key="13">
    <source>
        <dbReference type="ARBA" id="ARBA00023369"/>
    </source>
</evidence>
<evidence type="ECO:0000256" key="41">
    <source>
        <dbReference type="ARBA" id="ARBA00049372"/>
    </source>
</evidence>
<keyword evidence="8" id="KW-0378">Hydrolase</keyword>
<organism evidence="43 44">
    <name type="scientific">Agrilus planipennis</name>
    <name type="common">Emerald ash borer</name>
    <name type="synonym">Agrilus marcopoli</name>
    <dbReference type="NCBI Taxonomy" id="224129"/>
    <lineage>
        <taxon>Eukaryota</taxon>
        <taxon>Metazoa</taxon>
        <taxon>Ecdysozoa</taxon>
        <taxon>Arthropoda</taxon>
        <taxon>Hexapoda</taxon>
        <taxon>Insecta</taxon>
        <taxon>Pterygota</taxon>
        <taxon>Neoptera</taxon>
        <taxon>Endopterygota</taxon>
        <taxon>Coleoptera</taxon>
        <taxon>Polyphaga</taxon>
        <taxon>Elateriformia</taxon>
        <taxon>Buprestoidea</taxon>
        <taxon>Buprestidae</taxon>
        <taxon>Agrilinae</taxon>
        <taxon>Agrilus</taxon>
    </lineage>
</organism>
<keyword evidence="6" id="KW-0732">Signal</keyword>
<comment type="catalytic activity">
    <reaction evidence="40">
        <text>1,2-dihexadecanoyl-sn-glycero-3-phosphocholine + 2 H2O = sn-glycerol 3-phosphocholine + 2 hexadecanoate + 2 H(+)</text>
        <dbReference type="Rhea" id="RHEA:40975"/>
        <dbReference type="ChEBI" id="CHEBI:7896"/>
        <dbReference type="ChEBI" id="CHEBI:15377"/>
        <dbReference type="ChEBI" id="CHEBI:15378"/>
        <dbReference type="ChEBI" id="CHEBI:16870"/>
        <dbReference type="ChEBI" id="CHEBI:72999"/>
    </reaction>
    <physiologicalReaction direction="left-to-right" evidence="40">
        <dbReference type="Rhea" id="RHEA:40976"/>
    </physiologicalReaction>
</comment>
<evidence type="ECO:0000256" key="12">
    <source>
        <dbReference type="ARBA" id="ARBA00023180"/>
    </source>
</evidence>
<keyword evidence="11" id="KW-0472">Membrane</keyword>
<comment type="catalytic activity">
    <reaction evidence="39">
        <text>1-hexadecanoyl-2-(9Z)-octadecenoyl-3-octadecanoyl-sn-glycerol + H2O = 1-hexadecanoyl-3-octadecanoyl-sn-glycerol + (9Z)-octadecenoate + H(+)</text>
        <dbReference type="Rhea" id="RHEA:41103"/>
        <dbReference type="ChEBI" id="CHEBI:15377"/>
        <dbReference type="ChEBI" id="CHEBI:15378"/>
        <dbReference type="ChEBI" id="CHEBI:30823"/>
        <dbReference type="ChEBI" id="CHEBI:77623"/>
        <dbReference type="ChEBI" id="CHEBI:77624"/>
    </reaction>
    <physiologicalReaction direction="left-to-right" evidence="39">
        <dbReference type="Rhea" id="RHEA:41104"/>
    </physiologicalReaction>
</comment>
<evidence type="ECO:0000256" key="28">
    <source>
        <dbReference type="ARBA" id="ARBA00048058"/>
    </source>
</evidence>
<evidence type="ECO:0000256" key="24">
    <source>
        <dbReference type="ARBA" id="ARBA00047459"/>
    </source>
</evidence>
<protein>
    <recommendedName>
        <fullName evidence="3">Phospholipase B1, membrane-associated</fullName>
    </recommendedName>
    <alternativeName>
        <fullName evidence="16">Lysophospholipase</fullName>
    </alternativeName>
    <alternativeName>
        <fullName evidence="17">Phospholipase A2</fullName>
    </alternativeName>
    <alternativeName>
        <fullName evidence="19">Phospholipase B/lipase</fullName>
    </alternativeName>
    <alternativeName>
        <fullName evidence="18">Triacylglycerol lipase</fullName>
    </alternativeName>
</protein>
<comment type="catalytic activity">
    <reaction evidence="14">
        <text>1-hexadecanoyl-2-(9Z,12Z-octadecadienoyl)-sn-glycero-3-phosphocholine + H2O = (9Z,12Z)-octadecadienoate + 1-hexadecanoyl-sn-glycero-3-phosphocholine + H(+)</text>
        <dbReference type="Rhea" id="RHEA:40811"/>
        <dbReference type="ChEBI" id="CHEBI:15377"/>
        <dbReference type="ChEBI" id="CHEBI:15378"/>
        <dbReference type="ChEBI" id="CHEBI:30245"/>
        <dbReference type="ChEBI" id="CHEBI:72998"/>
        <dbReference type="ChEBI" id="CHEBI:73002"/>
    </reaction>
    <physiologicalReaction direction="left-to-right" evidence="14">
        <dbReference type="Rhea" id="RHEA:40812"/>
    </physiologicalReaction>
</comment>
<evidence type="ECO:0000256" key="34">
    <source>
        <dbReference type="ARBA" id="ARBA00048613"/>
    </source>
</evidence>
<evidence type="ECO:0000256" key="32">
    <source>
        <dbReference type="ARBA" id="ARBA00048386"/>
    </source>
</evidence>
<dbReference type="InParanoid" id="A0A1W4WDL2"/>
<evidence type="ECO:0000256" key="22">
    <source>
        <dbReference type="ARBA" id="ARBA00047363"/>
    </source>
</evidence>
<evidence type="ECO:0000256" key="25">
    <source>
        <dbReference type="ARBA" id="ARBA00048011"/>
    </source>
</evidence>
<dbReference type="GeneID" id="108732315"/>
<comment type="catalytic activity">
    <reaction evidence="23">
        <text>1-(9Z-octadecenoyl)-glycerol + H2O = glycerol + (9Z)-octadecenoate + H(+)</text>
        <dbReference type="Rhea" id="RHEA:38487"/>
        <dbReference type="ChEBI" id="CHEBI:15377"/>
        <dbReference type="ChEBI" id="CHEBI:15378"/>
        <dbReference type="ChEBI" id="CHEBI:17754"/>
        <dbReference type="ChEBI" id="CHEBI:30823"/>
        <dbReference type="ChEBI" id="CHEBI:75342"/>
    </reaction>
    <physiologicalReaction direction="left-to-right" evidence="23">
        <dbReference type="Rhea" id="RHEA:38488"/>
    </physiologicalReaction>
</comment>
<comment type="catalytic activity">
    <reaction evidence="29">
        <text>1,2-dihexadecanoyl-sn-glycero-3-phosphocholine + H2O = 1-hexadecanoyl-sn-glycero-3-phosphocholine + hexadecanoate + H(+)</text>
        <dbReference type="Rhea" id="RHEA:41223"/>
        <dbReference type="ChEBI" id="CHEBI:7896"/>
        <dbReference type="ChEBI" id="CHEBI:15377"/>
        <dbReference type="ChEBI" id="CHEBI:15378"/>
        <dbReference type="ChEBI" id="CHEBI:72998"/>
        <dbReference type="ChEBI" id="CHEBI:72999"/>
    </reaction>
    <physiologicalReaction direction="left-to-right" evidence="29">
        <dbReference type="Rhea" id="RHEA:41224"/>
    </physiologicalReaction>
</comment>
<dbReference type="PANTHER" id="PTHR21325">
    <property type="entry name" value="PHOSPHOLIPASE B, PLB1"/>
    <property type="match status" value="1"/>
</dbReference>
<comment type="catalytic activity">
    <reaction evidence="28">
        <text>1,2-di-(9Z-octadecenoyl)-sn-glycero-3-phosphocholine + H2O = 1-(9Z-octadecenoyl)-sn-glycero-3-phosphocholine + (9Z)-octadecenoate + H(+)</text>
        <dbReference type="Rhea" id="RHEA:40923"/>
        <dbReference type="ChEBI" id="CHEBI:15377"/>
        <dbReference type="ChEBI" id="CHEBI:15378"/>
        <dbReference type="ChEBI" id="CHEBI:28610"/>
        <dbReference type="ChEBI" id="CHEBI:30823"/>
        <dbReference type="ChEBI" id="CHEBI:74669"/>
    </reaction>
    <physiologicalReaction direction="left-to-right" evidence="28">
        <dbReference type="Rhea" id="RHEA:40924"/>
    </physiologicalReaction>
</comment>
<name>A0A1W4WDL2_AGRPL</name>
<evidence type="ECO:0000256" key="31">
    <source>
        <dbReference type="ARBA" id="ARBA00048374"/>
    </source>
</evidence>
<comment type="catalytic activity">
    <reaction evidence="42">
        <text>2-(9Z-octadecenoyl)-glycerol + H2O = glycerol + (9Z)-octadecenoate + H(+)</text>
        <dbReference type="Rhea" id="RHEA:38491"/>
        <dbReference type="ChEBI" id="CHEBI:15377"/>
        <dbReference type="ChEBI" id="CHEBI:15378"/>
        <dbReference type="ChEBI" id="CHEBI:17754"/>
        <dbReference type="ChEBI" id="CHEBI:30823"/>
        <dbReference type="ChEBI" id="CHEBI:73990"/>
    </reaction>
    <physiologicalReaction direction="left-to-right" evidence="42">
        <dbReference type="Rhea" id="RHEA:38492"/>
    </physiologicalReaction>
</comment>
<comment type="catalytic activity">
    <reaction evidence="22">
        <text>1,3-dihexadecanoyl-2-(9Z-octadecenoyl)glycerol + H2O = 1-hexadecanoyl-2-(9Z-octadecenoyl)-glycerol + hexadecanoate + H(+)</text>
        <dbReference type="Rhea" id="RHEA:40979"/>
        <dbReference type="ChEBI" id="CHEBI:7896"/>
        <dbReference type="ChEBI" id="CHEBI:15377"/>
        <dbReference type="ChEBI" id="CHEBI:15378"/>
        <dbReference type="ChEBI" id="CHEBI:75585"/>
        <dbReference type="ChEBI" id="CHEBI:75688"/>
    </reaction>
    <physiologicalReaction direction="left-to-right" evidence="22">
        <dbReference type="Rhea" id="RHEA:40980"/>
    </physiologicalReaction>
</comment>
<reference evidence="44" key="1">
    <citation type="submission" date="2025-08" db="UniProtKB">
        <authorList>
            <consortium name="RefSeq"/>
        </authorList>
    </citation>
    <scope>IDENTIFICATION</scope>
    <source>
        <tissue evidence="44">Entire body</tissue>
    </source>
</reference>
<comment type="catalytic activity">
    <reaction evidence="38">
        <text>1-O-hexadecyl-2-(9Z)-octadecenoyl-sn-glycero-3-phosphocholine + H2O = 1-O-hexadecyl-sn-glycero-3-phosphocholine + (9Z)-octadecenoate + H(+)</text>
        <dbReference type="Rhea" id="RHEA:40915"/>
        <dbReference type="ChEBI" id="CHEBI:15377"/>
        <dbReference type="ChEBI" id="CHEBI:15378"/>
        <dbReference type="ChEBI" id="CHEBI:30823"/>
        <dbReference type="ChEBI" id="CHEBI:34112"/>
        <dbReference type="ChEBI" id="CHEBI:64496"/>
    </reaction>
    <physiologicalReaction direction="left-to-right" evidence="38">
        <dbReference type="Rhea" id="RHEA:40916"/>
    </physiologicalReaction>
</comment>
<comment type="catalytic activity">
    <reaction evidence="15">
        <text>a 1,2-diacyl-sn-glycero-3-phosphocholine + H2O = a 1-acyl-sn-glycero-3-phosphocholine + a fatty acid + H(+)</text>
        <dbReference type="Rhea" id="RHEA:15801"/>
        <dbReference type="ChEBI" id="CHEBI:15377"/>
        <dbReference type="ChEBI" id="CHEBI:15378"/>
        <dbReference type="ChEBI" id="CHEBI:28868"/>
        <dbReference type="ChEBI" id="CHEBI:57643"/>
        <dbReference type="ChEBI" id="CHEBI:58168"/>
        <dbReference type="EC" id="3.1.1.4"/>
    </reaction>
    <physiologicalReaction direction="left-to-right" evidence="15">
        <dbReference type="Rhea" id="RHEA:15802"/>
    </physiologicalReaction>
</comment>
<comment type="catalytic activity">
    <reaction evidence="33">
        <text>a 1-acyl-sn-glycero-3-phosphocholine + H2O = sn-glycerol 3-phosphocholine + a fatty acid + H(+)</text>
        <dbReference type="Rhea" id="RHEA:15177"/>
        <dbReference type="ChEBI" id="CHEBI:15377"/>
        <dbReference type="ChEBI" id="CHEBI:15378"/>
        <dbReference type="ChEBI" id="CHEBI:16870"/>
        <dbReference type="ChEBI" id="CHEBI:28868"/>
        <dbReference type="ChEBI" id="CHEBI:58168"/>
        <dbReference type="EC" id="3.1.1.5"/>
    </reaction>
    <physiologicalReaction direction="left-to-right" evidence="33">
        <dbReference type="Rhea" id="RHEA:15178"/>
    </physiologicalReaction>
</comment>
<dbReference type="InterPro" id="IPR035547">
    <property type="entry name" value="Phospholipase_B"/>
</dbReference>
<comment type="catalytic activity">
    <reaction evidence="27">
        <text>a 1-O-alkyl-2-acyl-sn-glycero-3-phosphocholine + H2O = a 1-O-alkyl-sn-glycero-3-phosphocholine + a fatty acid + H(+)</text>
        <dbReference type="Rhea" id="RHEA:36231"/>
        <dbReference type="ChEBI" id="CHEBI:15377"/>
        <dbReference type="ChEBI" id="CHEBI:15378"/>
        <dbReference type="ChEBI" id="CHEBI:28868"/>
        <dbReference type="ChEBI" id="CHEBI:30909"/>
        <dbReference type="ChEBI" id="CHEBI:36702"/>
        <dbReference type="EC" id="3.1.1.4"/>
    </reaction>
    <physiologicalReaction direction="left-to-right" evidence="27">
        <dbReference type="Rhea" id="RHEA:36232"/>
    </physiologicalReaction>
</comment>
<evidence type="ECO:0000256" key="35">
    <source>
        <dbReference type="ARBA" id="ARBA00048656"/>
    </source>
</evidence>
<comment type="subcellular location">
    <subcellularLocation>
        <location evidence="1">Apical cell membrane</location>
        <topology evidence="1">Single-pass type I membrane protein</topology>
    </subcellularLocation>
</comment>
<evidence type="ECO:0000256" key="11">
    <source>
        <dbReference type="ARBA" id="ARBA00023136"/>
    </source>
</evidence>
<comment type="catalytic activity">
    <reaction evidence="30">
        <text>1-hexadecanoyl-2-(9Z,12Z-octadecadienoyl)-sn-glycero-3-phosphocholine + H2O = 2-(9Z,12Z-octadecadienoyl)-sn-glycero-3-phosphocholine + hexadecanoate + H(+)</text>
        <dbReference type="Rhea" id="RHEA:40971"/>
        <dbReference type="ChEBI" id="CHEBI:7896"/>
        <dbReference type="ChEBI" id="CHEBI:15377"/>
        <dbReference type="ChEBI" id="CHEBI:15378"/>
        <dbReference type="ChEBI" id="CHEBI:73002"/>
        <dbReference type="ChEBI" id="CHEBI:76084"/>
    </reaction>
    <physiologicalReaction direction="left-to-right" evidence="30">
        <dbReference type="Rhea" id="RHEA:40972"/>
    </physiologicalReaction>
</comment>
<evidence type="ECO:0000256" key="42">
    <source>
        <dbReference type="ARBA" id="ARBA00049461"/>
    </source>
</evidence>
<dbReference type="FunFam" id="3.40.50.1110:FF:000005">
    <property type="entry name" value="Phospholipase B1"/>
    <property type="match status" value="1"/>
</dbReference>
<dbReference type="OrthoDB" id="10265800at2759"/>
<evidence type="ECO:0000256" key="36">
    <source>
        <dbReference type="ARBA" id="ARBA00048699"/>
    </source>
</evidence>
<dbReference type="PANTHER" id="PTHR21325:SF31">
    <property type="entry name" value="GH22081P-RELATED"/>
    <property type="match status" value="1"/>
</dbReference>
<evidence type="ECO:0000256" key="29">
    <source>
        <dbReference type="ARBA" id="ARBA00048227"/>
    </source>
</evidence>
<accession>A0A1W4WDL2</accession>
<evidence type="ECO:0000256" key="7">
    <source>
        <dbReference type="ARBA" id="ARBA00022737"/>
    </source>
</evidence>
<dbReference type="InterPro" id="IPR038885">
    <property type="entry name" value="PLB1"/>
</dbReference>
<dbReference type="AlphaFoldDB" id="A0A1W4WDL2"/>
<dbReference type="CDD" id="cd01824">
    <property type="entry name" value="Phospholipase_B_like"/>
    <property type="match status" value="1"/>
</dbReference>
<dbReference type="STRING" id="224129.A0A1W4WDL2"/>
<comment type="catalytic activity">
    <reaction evidence="24">
        <text>1-hexadecanoyl-2-(9Z)-octadecenoyl-3-octadecanoyl-sn-glycerol + H2O = 1-hexadecanoyl-2-(9Z-octadecenoyl)-sn-glycerol + octadecanoate + H(+)</text>
        <dbReference type="Rhea" id="RHEA:41111"/>
        <dbReference type="ChEBI" id="CHEBI:15377"/>
        <dbReference type="ChEBI" id="CHEBI:15378"/>
        <dbReference type="ChEBI" id="CHEBI:25629"/>
        <dbReference type="ChEBI" id="CHEBI:75466"/>
        <dbReference type="ChEBI" id="CHEBI:77623"/>
    </reaction>
    <physiologicalReaction direction="left-to-right" evidence="24">
        <dbReference type="Rhea" id="RHEA:41112"/>
    </physiologicalReaction>
</comment>
<keyword evidence="12" id="KW-0325">Glycoprotein</keyword>
<comment type="catalytic activity">
    <reaction evidence="21">
        <text>1-hexadecanoyl-2-(9Z)-octadecenoyl-3-octadecanoyl-sn-glycerol + H2O = 2-(9Z-octadecenoyl)-3-octadecanoyl-sn-glycerol + hexadecanoate + H(+)</text>
        <dbReference type="Rhea" id="RHEA:41107"/>
        <dbReference type="ChEBI" id="CHEBI:7896"/>
        <dbReference type="ChEBI" id="CHEBI:15377"/>
        <dbReference type="ChEBI" id="CHEBI:15378"/>
        <dbReference type="ChEBI" id="CHEBI:75558"/>
        <dbReference type="ChEBI" id="CHEBI:77623"/>
    </reaction>
    <physiologicalReaction direction="left-to-right" evidence="21">
        <dbReference type="Rhea" id="RHEA:41108"/>
    </physiologicalReaction>
</comment>
<evidence type="ECO:0000256" key="5">
    <source>
        <dbReference type="ARBA" id="ARBA00022692"/>
    </source>
</evidence>
<dbReference type="KEGG" id="apln:108732315"/>
<evidence type="ECO:0000256" key="23">
    <source>
        <dbReference type="ARBA" id="ARBA00047438"/>
    </source>
</evidence>
<comment type="catalytic activity">
    <reaction evidence="13">
        <text>a triacylglycerol + H2O = a diacylglycerol + a fatty acid + H(+)</text>
        <dbReference type="Rhea" id="RHEA:12044"/>
        <dbReference type="ChEBI" id="CHEBI:15377"/>
        <dbReference type="ChEBI" id="CHEBI:15378"/>
        <dbReference type="ChEBI" id="CHEBI:17855"/>
        <dbReference type="ChEBI" id="CHEBI:18035"/>
        <dbReference type="ChEBI" id="CHEBI:28868"/>
        <dbReference type="EC" id="3.1.1.3"/>
    </reaction>
    <physiologicalReaction direction="left-to-right" evidence="13">
        <dbReference type="Rhea" id="RHEA:12045"/>
    </physiologicalReaction>
</comment>
<comment type="catalytic activity">
    <reaction evidence="35">
        <text>1-hexadecanoyl-sn-glycero-3-phosphocholine + H2O = sn-glycerol 3-phosphocholine + hexadecanoate + H(+)</text>
        <dbReference type="Rhea" id="RHEA:40435"/>
        <dbReference type="ChEBI" id="CHEBI:7896"/>
        <dbReference type="ChEBI" id="CHEBI:15377"/>
        <dbReference type="ChEBI" id="CHEBI:15378"/>
        <dbReference type="ChEBI" id="CHEBI:16870"/>
        <dbReference type="ChEBI" id="CHEBI:72998"/>
    </reaction>
    <physiologicalReaction direction="left-to-right" evidence="35">
        <dbReference type="Rhea" id="RHEA:40436"/>
    </physiologicalReaction>
</comment>
<keyword evidence="10" id="KW-0443">Lipid metabolism</keyword>
<evidence type="ECO:0000256" key="3">
    <source>
        <dbReference type="ARBA" id="ARBA00015133"/>
    </source>
</evidence>
<comment type="catalytic activity">
    <reaction evidence="31">
        <text>1-octadecanoyl-2-(9Z,12Z)-octadecadienoyl-sn-glycerol + H2O = 1-octadecanoyl-sn-glycerol + (9Z,12Z)-octadecadienoate + H(+)</text>
        <dbReference type="Rhea" id="RHEA:40927"/>
        <dbReference type="ChEBI" id="CHEBI:15377"/>
        <dbReference type="ChEBI" id="CHEBI:15378"/>
        <dbReference type="ChEBI" id="CHEBI:30245"/>
        <dbReference type="ChEBI" id="CHEBI:75550"/>
        <dbReference type="ChEBI" id="CHEBI:77097"/>
    </reaction>
    <physiologicalReaction direction="left-to-right" evidence="31">
        <dbReference type="Rhea" id="RHEA:40928"/>
    </physiologicalReaction>
</comment>
<evidence type="ECO:0000256" key="26">
    <source>
        <dbReference type="ARBA" id="ARBA00048015"/>
    </source>
</evidence>
<dbReference type="GO" id="GO:0006644">
    <property type="term" value="P:phospholipid metabolic process"/>
    <property type="evidence" value="ECO:0007669"/>
    <property type="project" value="TreeGrafter"/>
</dbReference>
<keyword evidence="5" id="KW-0812">Transmembrane</keyword>
<keyword evidence="43" id="KW-1185">Reference proteome</keyword>
<comment type="catalytic activity">
    <reaction evidence="26">
        <text>1-hexadecanoyl-2-(9Z-octadecenoyl)-sn-glycero-3-phospho-(1'-sn-glycerol) + H2O = 1-hexadecanoyl-sn-glycero-3-phospho-(1'-sn-glycerol) + (9Z)-octadecenoate + H(+)</text>
        <dbReference type="Rhea" id="RHEA:40919"/>
        <dbReference type="ChEBI" id="CHEBI:15377"/>
        <dbReference type="ChEBI" id="CHEBI:15378"/>
        <dbReference type="ChEBI" id="CHEBI:30823"/>
        <dbReference type="ChEBI" id="CHEBI:72841"/>
        <dbReference type="ChEBI" id="CHEBI:75158"/>
    </reaction>
    <physiologicalReaction direction="left-to-right" evidence="26">
        <dbReference type="Rhea" id="RHEA:40920"/>
    </physiologicalReaction>
</comment>
<dbReference type="GO" id="GO:0004623">
    <property type="term" value="F:phospholipase A2 activity"/>
    <property type="evidence" value="ECO:0007669"/>
    <property type="project" value="UniProtKB-EC"/>
</dbReference>
<evidence type="ECO:0000256" key="16">
    <source>
        <dbReference type="ARBA" id="ARBA00029723"/>
    </source>
</evidence>
<dbReference type="Proteomes" id="UP000192223">
    <property type="component" value="Unplaced"/>
</dbReference>
<comment type="catalytic activity">
    <reaction evidence="41">
        <text>1,3-di-(9Z-octadecenoyl)-glycerol + H2O = 1-(9Z-octadecenoyl)-glycerol + (9Z)-octadecenoate + H(+)</text>
        <dbReference type="Rhea" id="RHEA:39939"/>
        <dbReference type="ChEBI" id="CHEBI:15377"/>
        <dbReference type="ChEBI" id="CHEBI:15378"/>
        <dbReference type="ChEBI" id="CHEBI:30823"/>
        <dbReference type="ChEBI" id="CHEBI:75342"/>
        <dbReference type="ChEBI" id="CHEBI:75735"/>
    </reaction>
    <physiologicalReaction direction="left-to-right" evidence="41">
        <dbReference type="Rhea" id="RHEA:39940"/>
    </physiologicalReaction>
</comment>
<dbReference type="InterPro" id="IPR036514">
    <property type="entry name" value="SGNH_hydro_sf"/>
</dbReference>
<comment type="catalytic activity">
    <reaction evidence="32">
        <text>1,2,3-tri-(9Z-octadecenoyl)-glycerol + H2O = di-(9Z)-octadecenoylglycerol + (9Z)-octadecenoate + H(+)</text>
        <dbReference type="Rhea" id="RHEA:38575"/>
        <dbReference type="ChEBI" id="CHEBI:15377"/>
        <dbReference type="ChEBI" id="CHEBI:15378"/>
        <dbReference type="ChEBI" id="CHEBI:30823"/>
        <dbReference type="ChEBI" id="CHEBI:53753"/>
        <dbReference type="ChEBI" id="CHEBI:75945"/>
    </reaction>
    <physiologicalReaction direction="left-to-right" evidence="32">
        <dbReference type="Rhea" id="RHEA:38576"/>
    </physiologicalReaction>
</comment>
<evidence type="ECO:0000256" key="14">
    <source>
        <dbReference type="ARBA" id="ARBA00023408"/>
    </source>
</evidence>
<evidence type="ECO:0000256" key="4">
    <source>
        <dbReference type="ARBA" id="ARBA00022475"/>
    </source>
</evidence>
<keyword evidence="7" id="KW-0677">Repeat</keyword>
<sequence>MNFVINQKLNVTGLVVIFAMVFHKTTQSPLERGPVDQLTPLWRQFKKSLMLSLGTPFNSGRSARMVLAQGKFQKQIDHSVPFPCPLNNTRSQKRPVSVHALRPGDIDVIGAMGDSLTAGFGLTATNLLSLLIENRGMSFSGGGQGTWRNFLTLPNILKEFNPNLYGYALGAYLSTEAGSRLNVAEGSAISDNMPYMAKVLVERIKRDRNINLQQDWKMITLLIGDNDFCSELCYKRNFQSVLNKHKQDLLEVLRTLRDNLPRTFVNILPPVNVAVLKFTYTPSICVITHSVECPCVHGLAHRASQKKFANIIRKWQKLDEEIVNLDEFDTEDFTVVYQPFVIDASLPKNEEGETDLTELSEDCFHQSQKGAARTANNLWNNLLEPVGKKRTNETRLFERFLCPSAENPFLFTRRNSKLAIQLHNY</sequence>
<evidence type="ECO:0000256" key="6">
    <source>
        <dbReference type="ARBA" id="ARBA00022729"/>
    </source>
</evidence>
<comment type="catalytic activity">
    <reaction evidence="34">
        <text>1-hexadecanoyl-2-(9Z-octadecenoyl)-sn-glycero-3-phosphoethanolamine + H2O = 1-hexadecanoyl-sn-glycero-3-phosphoethanolamine + (9Z)-octadecenoate + H(+)</text>
        <dbReference type="Rhea" id="RHEA:40911"/>
        <dbReference type="ChEBI" id="CHEBI:15377"/>
        <dbReference type="ChEBI" id="CHEBI:15378"/>
        <dbReference type="ChEBI" id="CHEBI:30823"/>
        <dbReference type="ChEBI" id="CHEBI:73004"/>
        <dbReference type="ChEBI" id="CHEBI:73007"/>
    </reaction>
    <physiologicalReaction direction="left-to-right" evidence="34">
        <dbReference type="Rhea" id="RHEA:40912"/>
    </physiologicalReaction>
</comment>
<keyword evidence="4" id="KW-1003">Cell membrane</keyword>
<evidence type="ECO:0000256" key="9">
    <source>
        <dbReference type="ARBA" id="ARBA00022989"/>
    </source>
</evidence>
<evidence type="ECO:0000256" key="8">
    <source>
        <dbReference type="ARBA" id="ARBA00022801"/>
    </source>
</evidence>
<evidence type="ECO:0000256" key="10">
    <source>
        <dbReference type="ARBA" id="ARBA00023098"/>
    </source>
</evidence>
<dbReference type="Gene3D" id="3.40.50.1110">
    <property type="entry name" value="SGNH hydrolase"/>
    <property type="match status" value="1"/>
</dbReference>
<keyword evidence="9" id="KW-1133">Transmembrane helix</keyword>
<evidence type="ECO:0000256" key="27">
    <source>
        <dbReference type="ARBA" id="ARBA00048049"/>
    </source>
</evidence>
<dbReference type="SUPFAM" id="SSF52266">
    <property type="entry name" value="SGNH hydrolase"/>
    <property type="match status" value="1"/>
</dbReference>
<evidence type="ECO:0000256" key="30">
    <source>
        <dbReference type="ARBA" id="ARBA00048362"/>
    </source>
</evidence>
<evidence type="ECO:0000256" key="37">
    <source>
        <dbReference type="ARBA" id="ARBA00048869"/>
    </source>
</evidence>
<evidence type="ECO:0000256" key="19">
    <source>
        <dbReference type="ARBA" id="ARBA00033022"/>
    </source>
</evidence>
<comment type="catalytic activity">
    <reaction evidence="36">
        <text>1-hexadecanoyl-2-(9Z-octadecenoyl)-sn-glycero-3-phosphocholine + H2O = 1-hexadecanoyl-sn-glycero-3-phosphocholine + (9Z)-octadecenoate + H(+)</text>
        <dbReference type="Rhea" id="RHEA:38779"/>
        <dbReference type="ChEBI" id="CHEBI:15377"/>
        <dbReference type="ChEBI" id="CHEBI:15378"/>
        <dbReference type="ChEBI" id="CHEBI:30823"/>
        <dbReference type="ChEBI" id="CHEBI:72998"/>
        <dbReference type="ChEBI" id="CHEBI:73001"/>
    </reaction>
    <physiologicalReaction direction="left-to-right" evidence="36">
        <dbReference type="Rhea" id="RHEA:38780"/>
    </physiologicalReaction>
</comment>
<comment type="catalytic activity">
    <reaction evidence="37">
        <text>1,3-dihexadecanoyl-2-(9Z-octadecenoyl)glycerol + H2O = 1,3-dihexadecanoylglycerol + (9Z)-octadecenoate + H(+)</text>
        <dbReference type="Rhea" id="RHEA:40983"/>
        <dbReference type="ChEBI" id="CHEBI:15377"/>
        <dbReference type="ChEBI" id="CHEBI:15378"/>
        <dbReference type="ChEBI" id="CHEBI:30823"/>
        <dbReference type="ChEBI" id="CHEBI:75688"/>
        <dbReference type="ChEBI" id="CHEBI:77619"/>
    </reaction>
    <physiologicalReaction direction="left-to-right" evidence="37">
        <dbReference type="Rhea" id="RHEA:40984"/>
    </physiologicalReaction>
</comment>
<evidence type="ECO:0000256" key="2">
    <source>
        <dbReference type="ARBA" id="ARBA00009979"/>
    </source>
</evidence>
<evidence type="ECO:0000256" key="15">
    <source>
        <dbReference type="ARBA" id="ARBA00023422"/>
    </source>
</evidence>
<dbReference type="InterPro" id="IPR001087">
    <property type="entry name" value="GDSL"/>
</dbReference>
<evidence type="ECO:0000313" key="43">
    <source>
        <dbReference type="Proteomes" id="UP000192223"/>
    </source>
</evidence>
<proteinExistence type="inferred from homology"/>
<gene>
    <name evidence="44" type="primary">LOC108732315</name>
</gene>
<comment type="similarity">
    <text evidence="2">Belongs to the 'GDSL' lipolytic enzyme family. Phospholipase B1 subfamily.</text>
</comment>
<evidence type="ECO:0000256" key="1">
    <source>
        <dbReference type="ARBA" id="ARBA00004247"/>
    </source>
</evidence>
<comment type="catalytic activity">
    <reaction evidence="25">
        <text>2,3-di-(9Z)-octadecenoyl-sn-glycerol + H2O = 3-(9Z-octadecenoyl)-sn-glycerol + (9Z)-octadecenoate + H(+)</text>
        <dbReference type="Rhea" id="RHEA:42604"/>
        <dbReference type="ChEBI" id="CHEBI:15377"/>
        <dbReference type="ChEBI" id="CHEBI:15378"/>
        <dbReference type="ChEBI" id="CHEBI:30823"/>
        <dbReference type="ChEBI" id="CHEBI:75824"/>
        <dbReference type="ChEBI" id="CHEBI:75938"/>
    </reaction>
    <physiologicalReaction direction="left-to-right" evidence="25">
        <dbReference type="Rhea" id="RHEA:42605"/>
    </physiologicalReaction>
</comment>
<dbReference type="GO" id="GO:0004622">
    <property type="term" value="F:phosphatidylcholine lysophospholipase activity"/>
    <property type="evidence" value="ECO:0007669"/>
    <property type="project" value="UniProtKB-EC"/>
</dbReference>
<evidence type="ECO:0000256" key="33">
    <source>
        <dbReference type="ARBA" id="ARBA00048454"/>
    </source>
</evidence>
<evidence type="ECO:0000256" key="40">
    <source>
        <dbReference type="ARBA" id="ARBA00049363"/>
    </source>
</evidence>
<evidence type="ECO:0000256" key="17">
    <source>
        <dbReference type="ARBA" id="ARBA00031182"/>
    </source>
</evidence>
<comment type="function">
    <text evidence="20">Calcium-independent membrane-associated phospholipase that catalyzes complete diacylation of phospholipids by hydrolyzing both sn-1 and sn-2 fatty acyl chains attached to the glycerol backbone (phospholipase B activity). Has dual phospholipase and lysophospholipase activities toward diacylphospholipids. Preferentially cleaves sn-2 ester bonds over sn-1 bonds. Acts as a lipase toward glycerolipid substrates. Hydrolyzes fatty acyl chains of diacylglycerols with preference for the sn-2 position and of triacylglycerols with not positional selectivity. May also hydrolyze long chain retinyl esters such as retinyl palmitate. May contribute to digestion of dietary phospholipids, glycerolipids and retinoids, facilitating lipid absorption at the brush border.</text>
</comment>
<evidence type="ECO:0000256" key="39">
    <source>
        <dbReference type="ARBA" id="ARBA00048939"/>
    </source>
</evidence>
<dbReference type="GO" id="GO:0004806">
    <property type="term" value="F:triacylglycerol lipase activity"/>
    <property type="evidence" value="ECO:0007669"/>
    <property type="project" value="UniProtKB-EC"/>
</dbReference>
<evidence type="ECO:0000256" key="21">
    <source>
        <dbReference type="ARBA" id="ARBA00047324"/>
    </source>
</evidence>
<evidence type="ECO:0000256" key="18">
    <source>
        <dbReference type="ARBA" id="ARBA00031485"/>
    </source>
</evidence>
<evidence type="ECO:0000256" key="20">
    <source>
        <dbReference type="ARBA" id="ARBA00045916"/>
    </source>
</evidence>
<evidence type="ECO:0000256" key="38">
    <source>
        <dbReference type="ARBA" id="ARBA00048872"/>
    </source>
</evidence>
<dbReference type="RefSeq" id="XP_018318542.1">
    <property type="nucleotide sequence ID" value="XM_018463040.1"/>
</dbReference>
<dbReference type="Pfam" id="PF00657">
    <property type="entry name" value="Lipase_GDSL"/>
    <property type="match status" value="1"/>
</dbReference>
<evidence type="ECO:0000313" key="44">
    <source>
        <dbReference type="RefSeq" id="XP_018318542.1"/>
    </source>
</evidence>